<evidence type="ECO:0000313" key="3">
    <source>
        <dbReference type="Proteomes" id="UP001336835"/>
    </source>
</evidence>
<organism evidence="2 3">
    <name type="scientific">Pedobacter albus</name>
    <dbReference type="NCBI Taxonomy" id="3113905"/>
    <lineage>
        <taxon>Bacteria</taxon>
        <taxon>Pseudomonadati</taxon>
        <taxon>Bacteroidota</taxon>
        <taxon>Sphingobacteriia</taxon>
        <taxon>Sphingobacteriales</taxon>
        <taxon>Sphingobacteriaceae</taxon>
        <taxon>Pedobacter</taxon>
    </lineage>
</organism>
<feature type="signal peptide" evidence="1">
    <location>
        <begin position="1"/>
        <end position="22"/>
    </location>
</feature>
<evidence type="ECO:0000256" key="1">
    <source>
        <dbReference type="SAM" id="SignalP"/>
    </source>
</evidence>
<protein>
    <submittedName>
        <fullName evidence="2">Uncharacterized protein</fullName>
    </submittedName>
</protein>
<keyword evidence="3" id="KW-1185">Reference proteome</keyword>
<sequence>MSTISKTVILIITLLCSLTTYAQESLLNNLDNKNGFNNLKLKSTFNEVKKLVSLKKVNETKVKNGKMEYYSIKNANETYTFGSYKVKSISLGFFNSNELQINVLAFIEVNLADSRFLRDSDQLNEMLKKEYGLPTNSSSSDDSFELRQNQIAYTLDWQGEKVFLRMTRWSAPVNERFEFLGNTYRYYDIGILNFTNERANNGF</sequence>
<comment type="caution">
    <text evidence="2">The sequence shown here is derived from an EMBL/GenBank/DDBJ whole genome shotgun (WGS) entry which is preliminary data.</text>
</comment>
<reference evidence="2 3" key="1">
    <citation type="submission" date="2024-01" db="EMBL/GenBank/DDBJ databases">
        <title>Pedobacter sp. nov., isolated from fresh soil.</title>
        <authorList>
            <person name="Le N.T.T."/>
        </authorList>
    </citation>
    <scope>NUCLEOTIDE SEQUENCE [LARGE SCALE GENOMIC DNA]</scope>
    <source>
        <strain evidence="2 3">KR3-3</strain>
    </source>
</reference>
<dbReference type="RefSeq" id="WP_330107414.1">
    <property type="nucleotide sequence ID" value="NZ_JAZDQT010000001.1"/>
</dbReference>
<dbReference type="Proteomes" id="UP001336835">
    <property type="component" value="Unassembled WGS sequence"/>
</dbReference>
<proteinExistence type="predicted"/>
<gene>
    <name evidence="2" type="ORF">VRU48_08085</name>
</gene>
<feature type="chain" id="PRO_5047456391" evidence="1">
    <location>
        <begin position="23"/>
        <end position="203"/>
    </location>
</feature>
<evidence type="ECO:0000313" key="2">
    <source>
        <dbReference type="EMBL" id="MEE1945062.1"/>
    </source>
</evidence>
<accession>A0ABU7I6H3</accession>
<keyword evidence="1" id="KW-0732">Signal</keyword>
<name>A0ABU7I6H3_9SPHI</name>
<dbReference type="EMBL" id="JAZDQT010000001">
    <property type="protein sequence ID" value="MEE1945062.1"/>
    <property type="molecule type" value="Genomic_DNA"/>
</dbReference>